<sequence length="75" mass="8400">MNDKPQGTVEFVSQFEGYVYQAAKGLKDKMIAIQTTRSTMQGILKGIAPDHLVLDVSGTPFYIRIQQIVWISPTK</sequence>
<proteinExistence type="predicted"/>
<keyword evidence="2" id="KW-1185">Reference proteome</keyword>
<evidence type="ECO:0000313" key="2">
    <source>
        <dbReference type="Proteomes" id="UP000198734"/>
    </source>
</evidence>
<dbReference type="AlphaFoldDB" id="A0A1I5VLR5"/>
<evidence type="ECO:0008006" key="3">
    <source>
        <dbReference type="Google" id="ProtNLM"/>
    </source>
</evidence>
<dbReference type="Proteomes" id="UP000198734">
    <property type="component" value="Unassembled WGS sequence"/>
</dbReference>
<dbReference type="STRING" id="126156.SAMN05421670_0876"/>
<evidence type="ECO:0000313" key="1">
    <source>
        <dbReference type="EMBL" id="SFQ08362.1"/>
    </source>
</evidence>
<dbReference type="EMBL" id="FOXU01000001">
    <property type="protein sequence ID" value="SFQ08362.1"/>
    <property type="molecule type" value="Genomic_DNA"/>
</dbReference>
<dbReference type="RefSeq" id="WP_093534524.1">
    <property type="nucleotide sequence ID" value="NZ_CP183885.1"/>
</dbReference>
<accession>A0A1I5VLR5</accession>
<gene>
    <name evidence="1" type="ORF">SAMN05421670_0876</name>
</gene>
<organism evidence="1 2">
    <name type="scientific">Psychrobacillus psychrotolerans</name>
    <dbReference type="NCBI Taxonomy" id="126156"/>
    <lineage>
        <taxon>Bacteria</taxon>
        <taxon>Bacillati</taxon>
        <taxon>Bacillota</taxon>
        <taxon>Bacilli</taxon>
        <taxon>Bacillales</taxon>
        <taxon>Bacillaceae</taxon>
        <taxon>Psychrobacillus</taxon>
    </lineage>
</organism>
<protein>
    <recommendedName>
        <fullName evidence="3">DUF2642 domain-containing protein</fullName>
    </recommendedName>
</protein>
<name>A0A1I5VLR5_9BACI</name>
<dbReference type="Pfam" id="PF10842">
    <property type="entry name" value="DUF2642"/>
    <property type="match status" value="1"/>
</dbReference>
<reference evidence="2" key="1">
    <citation type="submission" date="2016-10" db="EMBL/GenBank/DDBJ databases">
        <authorList>
            <person name="Varghese N."/>
            <person name="Submissions S."/>
        </authorList>
    </citation>
    <scope>NUCLEOTIDE SEQUENCE [LARGE SCALE GENOMIC DNA]</scope>
    <source>
        <strain evidence="2">DSM 11706</strain>
    </source>
</reference>
<dbReference type="OrthoDB" id="2439488at2"/>
<dbReference type="InterPro" id="IPR020139">
    <property type="entry name" value="DUF2642"/>
</dbReference>